<proteinExistence type="predicted"/>
<name>A0ABU2SC47_9ACTN</name>
<gene>
    <name evidence="1" type="ORF">RM779_28725</name>
</gene>
<keyword evidence="2" id="KW-1185">Reference proteome</keyword>
<dbReference type="RefSeq" id="WP_311620703.1">
    <property type="nucleotide sequence ID" value="NZ_JAVREV010000020.1"/>
</dbReference>
<evidence type="ECO:0000313" key="1">
    <source>
        <dbReference type="EMBL" id="MDT0446552.1"/>
    </source>
</evidence>
<reference evidence="2" key="1">
    <citation type="submission" date="2023-07" db="EMBL/GenBank/DDBJ databases">
        <title>30 novel species of actinomycetes from the DSMZ collection.</title>
        <authorList>
            <person name="Nouioui I."/>
        </authorList>
    </citation>
    <scope>NUCLEOTIDE SEQUENCE [LARGE SCALE GENOMIC DNA]</scope>
    <source>
        <strain evidence="2">DSM 41886</strain>
    </source>
</reference>
<accession>A0ABU2SC47</accession>
<sequence>MNWLSKGIVSTVLSDLASGRRSPTHEALDELPDSKVVEHIRGVLVAAGALPPRDEQMVRLERHVKDLVASHSTPEGRQILHRYATWHLIRRLRRRSRGNDITHTQLNVVRQHLRAAVYLLDWLTDQDLTLASCRQSDLERWMTRDETRLRREAGHFVRWALTQKIARDLSFPAVKWNGPSQAMDDDARWAIARRLLHDDTIRTEDRLAGLLLLLYAQWPAAISRLTTDHLEETDQTVRIASATSRSLCPDPSPSWP</sequence>
<dbReference type="Proteomes" id="UP001183615">
    <property type="component" value="Unassembled WGS sequence"/>
</dbReference>
<evidence type="ECO:0000313" key="2">
    <source>
        <dbReference type="Proteomes" id="UP001183615"/>
    </source>
</evidence>
<organism evidence="1 2">
    <name type="scientific">Streptomyces johnsoniae</name>
    <dbReference type="NCBI Taxonomy" id="3075532"/>
    <lineage>
        <taxon>Bacteria</taxon>
        <taxon>Bacillati</taxon>
        <taxon>Actinomycetota</taxon>
        <taxon>Actinomycetes</taxon>
        <taxon>Kitasatosporales</taxon>
        <taxon>Streptomycetaceae</taxon>
        <taxon>Streptomyces</taxon>
    </lineage>
</organism>
<comment type="caution">
    <text evidence="1">The sequence shown here is derived from an EMBL/GenBank/DDBJ whole genome shotgun (WGS) entry which is preliminary data.</text>
</comment>
<dbReference type="EMBL" id="JAVREV010000020">
    <property type="protein sequence ID" value="MDT0446552.1"/>
    <property type="molecule type" value="Genomic_DNA"/>
</dbReference>
<protein>
    <submittedName>
        <fullName evidence="1">Uncharacterized protein</fullName>
    </submittedName>
</protein>